<dbReference type="AlphaFoldDB" id="A0A9R1CWN0"/>
<keyword evidence="4" id="KW-1185">Reference proteome</keyword>
<dbReference type="Proteomes" id="UP000825483">
    <property type="component" value="Unassembled WGS sequence"/>
</dbReference>
<keyword evidence="1 2" id="KW-0732">Signal</keyword>
<accession>A0A9R1CWN0</accession>
<evidence type="ECO:0000313" key="4">
    <source>
        <dbReference type="Proteomes" id="UP000825483"/>
    </source>
</evidence>
<dbReference type="EMBL" id="BPUB01000001">
    <property type="protein sequence ID" value="GJG58746.1"/>
    <property type="molecule type" value="Genomic_DNA"/>
</dbReference>
<dbReference type="InterPro" id="IPR029046">
    <property type="entry name" value="LolA/LolB/LppX"/>
</dbReference>
<evidence type="ECO:0000256" key="1">
    <source>
        <dbReference type="ARBA" id="ARBA00022729"/>
    </source>
</evidence>
<name>A0A9R1CWN0_9BACT</name>
<gene>
    <name evidence="3" type="ORF">PRLR5076_15970</name>
</gene>
<dbReference type="Pfam" id="PF16584">
    <property type="entry name" value="LolA_2"/>
    <property type="match status" value="1"/>
</dbReference>
<evidence type="ECO:0000313" key="3">
    <source>
        <dbReference type="EMBL" id="GJG58746.1"/>
    </source>
</evidence>
<dbReference type="CDD" id="cd16325">
    <property type="entry name" value="LolA"/>
    <property type="match status" value="1"/>
</dbReference>
<reference evidence="3" key="1">
    <citation type="journal article" date="2022" name="Int. J. Syst. Evol. Microbiol.">
        <title>Prevotella lacticifex sp. nov., isolated from the rumen of cows.</title>
        <authorList>
            <person name="Shinkai T."/>
            <person name="Ikeyama N."/>
            <person name="Kumagai M."/>
            <person name="Ohmori H."/>
            <person name="Sakamoto M."/>
            <person name="Ohkuma M."/>
            <person name="Mitsumori M."/>
        </authorList>
    </citation>
    <scope>NUCLEOTIDE SEQUENCE</scope>
    <source>
        <strain evidence="3">R5076</strain>
    </source>
</reference>
<dbReference type="InterPro" id="IPR004564">
    <property type="entry name" value="OM_lipoprot_carrier_LolA-like"/>
</dbReference>
<dbReference type="SUPFAM" id="SSF89392">
    <property type="entry name" value="Prokaryotic lipoproteins and lipoprotein localization factors"/>
    <property type="match status" value="1"/>
</dbReference>
<evidence type="ECO:0000256" key="2">
    <source>
        <dbReference type="SAM" id="SignalP"/>
    </source>
</evidence>
<dbReference type="Gene3D" id="2.50.20.10">
    <property type="entry name" value="Lipoprotein localisation LolA/LolB/LppX"/>
    <property type="match status" value="1"/>
</dbReference>
<comment type="caution">
    <text evidence="3">The sequence shown here is derived from an EMBL/GenBank/DDBJ whole genome shotgun (WGS) entry which is preliminary data.</text>
</comment>
<feature type="chain" id="PRO_5040248411" evidence="2">
    <location>
        <begin position="24"/>
        <end position="203"/>
    </location>
</feature>
<sequence length="203" mass="22685">MIGMKKILFIIIAVIIWTGTANAQTARDVLDRTAATIARARNGASASFRISGQSYGNASGQIAIKGNRFYATSPGVKVWNDGKTQWTFTSSTNEVTVTKPNDAQQMSVNPYKFISIYKSGYRLSMRNVAGQYEVHMTAIHPARSLQEVYVTVTRNYYPTKIRMRRGKGWTTITISNFRIHKIADSTFQFKKSACPGAEIIDLR</sequence>
<proteinExistence type="predicted"/>
<protein>
    <submittedName>
        <fullName evidence="3">Membrane protein</fullName>
    </submittedName>
</protein>
<feature type="signal peptide" evidence="2">
    <location>
        <begin position="1"/>
        <end position="23"/>
    </location>
</feature>
<organism evidence="3 4">
    <name type="scientific">Prevotella lacticifex</name>
    <dbReference type="NCBI Taxonomy" id="2854755"/>
    <lineage>
        <taxon>Bacteria</taxon>
        <taxon>Pseudomonadati</taxon>
        <taxon>Bacteroidota</taxon>
        <taxon>Bacteroidia</taxon>
        <taxon>Bacteroidales</taxon>
        <taxon>Prevotellaceae</taxon>
        <taxon>Prevotella</taxon>
    </lineage>
</organism>